<proteinExistence type="predicted"/>
<sequence>MKKLLGLLVSVLFLNGCDDGKLTVDTINFDDVAANACGEIIYKLNNNEALFVKIPTSENAFANQPTLPNAPTKIEIGGSVIMKYRFYNGKVSSDNICSLPAPISPSATEEWSASAGTIEITTTAVYSAANATTGALKISKYNHHIIIKNLVFAKPDGTNQKYESFNFGDYLTDATTLPLNFDPILVAQCTATPTIYNARNSGIESLVLENADADLIQNTGTVTKSISATTNKLVYRLYNTALPNTLSDYFCGTTPASPTIKEEWIATDGTIEVVNTTAGGFVHTITLKKVTFKKDNSTFYYGDAVIYGVLLTN</sequence>
<dbReference type="AlphaFoldDB" id="A0A2U1JR62"/>
<comment type="caution">
    <text evidence="1">The sequence shown here is derived from an EMBL/GenBank/DDBJ whole genome shotgun (WGS) entry which is preliminary data.</text>
</comment>
<dbReference type="Proteomes" id="UP000245449">
    <property type="component" value="Unassembled WGS sequence"/>
</dbReference>
<accession>A0A2U1JR62</accession>
<name>A0A2U1JR62_9FLAO</name>
<dbReference type="EMBL" id="QCZI01000001">
    <property type="protein sequence ID" value="PWA07318.1"/>
    <property type="molecule type" value="Genomic_DNA"/>
</dbReference>
<protein>
    <submittedName>
        <fullName evidence="1">Uncharacterized protein</fullName>
    </submittedName>
</protein>
<dbReference type="OrthoDB" id="1417969at2"/>
<keyword evidence="2" id="KW-1185">Reference proteome</keyword>
<gene>
    <name evidence="1" type="ORF">DB895_00935</name>
</gene>
<dbReference type="RefSeq" id="WP_116723464.1">
    <property type="nucleotide sequence ID" value="NZ_QCZI01000001.1"/>
</dbReference>
<organism evidence="1 2">
    <name type="scientific">Flavobacterium psychrotolerans</name>
    <dbReference type="NCBI Taxonomy" id="2169410"/>
    <lineage>
        <taxon>Bacteria</taxon>
        <taxon>Pseudomonadati</taxon>
        <taxon>Bacteroidota</taxon>
        <taxon>Flavobacteriia</taxon>
        <taxon>Flavobacteriales</taxon>
        <taxon>Flavobacteriaceae</taxon>
        <taxon>Flavobacterium</taxon>
    </lineage>
</organism>
<evidence type="ECO:0000313" key="2">
    <source>
        <dbReference type="Proteomes" id="UP000245449"/>
    </source>
</evidence>
<evidence type="ECO:0000313" key="1">
    <source>
        <dbReference type="EMBL" id="PWA07318.1"/>
    </source>
</evidence>
<reference evidence="1 2" key="1">
    <citation type="submission" date="2018-04" db="EMBL/GenBank/DDBJ databases">
        <title>Flavobacterium sp. nov., isolated from glacier ice.</title>
        <authorList>
            <person name="Liu Q."/>
            <person name="Xin Y.-H."/>
        </authorList>
    </citation>
    <scope>NUCLEOTIDE SEQUENCE [LARGE SCALE GENOMIC DNA]</scope>
    <source>
        <strain evidence="1 2">RB1R5</strain>
    </source>
</reference>